<keyword evidence="2" id="KW-1185">Reference proteome</keyword>
<evidence type="ECO:0000313" key="2">
    <source>
        <dbReference type="Proteomes" id="UP000887566"/>
    </source>
</evidence>
<feature type="region of interest" description="Disordered" evidence="1">
    <location>
        <begin position="64"/>
        <end position="83"/>
    </location>
</feature>
<name>A0A914W683_9BILA</name>
<dbReference type="AlphaFoldDB" id="A0A914W683"/>
<sequence length="116" mass="12839">MLVQETKNWFDWEARAKEAASRTSNKPPPISSFADFYLIGEQHRSSRHPSATCQGIIVEPPASHCGREHRAEEEEAEERAGSRARLSAESGAAMLDVLQGQVLCQARLALSLPRKP</sequence>
<organism evidence="2 3">
    <name type="scientific">Plectus sambesii</name>
    <dbReference type="NCBI Taxonomy" id="2011161"/>
    <lineage>
        <taxon>Eukaryota</taxon>
        <taxon>Metazoa</taxon>
        <taxon>Ecdysozoa</taxon>
        <taxon>Nematoda</taxon>
        <taxon>Chromadorea</taxon>
        <taxon>Plectida</taxon>
        <taxon>Plectina</taxon>
        <taxon>Plectoidea</taxon>
        <taxon>Plectidae</taxon>
        <taxon>Plectus</taxon>
    </lineage>
</organism>
<dbReference type="Proteomes" id="UP000887566">
    <property type="component" value="Unplaced"/>
</dbReference>
<evidence type="ECO:0000313" key="3">
    <source>
        <dbReference type="WBParaSite" id="PSAMB.scaffold3358size18602.g21186.t1"/>
    </source>
</evidence>
<reference evidence="3" key="1">
    <citation type="submission" date="2022-11" db="UniProtKB">
        <authorList>
            <consortium name="WormBaseParasite"/>
        </authorList>
    </citation>
    <scope>IDENTIFICATION</scope>
</reference>
<proteinExistence type="predicted"/>
<accession>A0A914W683</accession>
<protein>
    <submittedName>
        <fullName evidence="3">Uncharacterized protein</fullName>
    </submittedName>
</protein>
<dbReference type="WBParaSite" id="PSAMB.scaffold3358size18602.g21186.t1">
    <property type="protein sequence ID" value="PSAMB.scaffold3358size18602.g21186.t1"/>
    <property type="gene ID" value="PSAMB.scaffold3358size18602.g21186"/>
</dbReference>
<evidence type="ECO:0000256" key="1">
    <source>
        <dbReference type="SAM" id="MobiDB-lite"/>
    </source>
</evidence>